<dbReference type="EMBL" id="CP001681">
    <property type="protein sequence ID" value="ACU04836.1"/>
    <property type="molecule type" value="Genomic_DNA"/>
</dbReference>
<dbReference type="AlphaFoldDB" id="C6Y0C4"/>
<dbReference type="RefSeq" id="WP_015808447.1">
    <property type="nucleotide sequence ID" value="NC_013061.1"/>
</dbReference>
<keyword evidence="3" id="KW-1185">Reference proteome</keyword>
<dbReference type="KEGG" id="phe:Phep_2633"/>
<evidence type="ECO:0000313" key="3">
    <source>
        <dbReference type="Proteomes" id="UP000000852"/>
    </source>
</evidence>
<feature type="compositionally biased region" description="Basic and acidic residues" evidence="1">
    <location>
        <begin position="40"/>
        <end position="62"/>
    </location>
</feature>
<accession>C6Y0C4</accession>
<dbReference type="STRING" id="485917.Phep_2633"/>
<evidence type="ECO:0000313" key="2">
    <source>
        <dbReference type="EMBL" id="ACU04836.1"/>
    </source>
</evidence>
<proteinExistence type="predicted"/>
<dbReference type="OrthoDB" id="768934at2"/>
<gene>
    <name evidence="2" type="ordered locus">Phep_2633</name>
</gene>
<dbReference type="Proteomes" id="UP000000852">
    <property type="component" value="Chromosome"/>
</dbReference>
<name>C6Y0C4_PEDHD</name>
<sequence length="86" mass="9600">MKNIKANLPEQTDHSVIINKDAEFENQSVDPGFEFEPGPDDQHDKDKDEKERKPFKQDEQGTDRGAAGLGELDGTNPGSNHHPMDN</sequence>
<organism evidence="2 3">
    <name type="scientific">Pedobacter heparinus (strain ATCC 13125 / DSM 2366 / CIP 104194 / JCM 7457 / NBRC 12017 / NCIMB 9290 / NRRL B-14731 / HIM 762-3)</name>
    <dbReference type="NCBI Taxonomy" id="485917"/>
    <lineage>
        <taxon>Bacteria</taxon>
        <taxon>Pseudomonadati</taxon>
        <taxon>Bacteroidota</taxon>
        <taxon>Sphingobacteriia</taxon>
        <taxon>Sphingobacteriales</taxon>
        <taxon>Sphingobacteriaceae</taxon>
        <taxon>Pedobacter</taxon>
    </lineage>
</organism>
<evidence type="ECO:0000256" key="1">
    <source>
        <dbReference type="SAM" id="MobiDB-lite"/>
    </source>
</evidence>
<feature type="region of interest" description="Disordered" evidence="1">
    <location>
        <begin position="1"/>
        <end position="86"/>
    </location>
</feature>
<dbReference type="HOGENOM" id="CLU_2495097_0_0_10"/>
<reference evidence="2 3" key="1">
    <citation type="journal article" date="2009" name="Stand. Genomic Sci.">
        <title>Complete genome sequence of Pedobacter heparinus type strain (HIM 762-3).</title>
        <authorList>
            <person name="Han C."/>
            <person name="Spring S."/>
            <person name="Lapidus A."/>
            <person name="Del Rio T.G."/>
            <person name="Tice H."/>
            <person name="Copeland A."/>
            <person name="Cheng J.F."/>
            <person name="Lucas S."/>
            <person name="Chen F."/>
            <person name="Nolan M."/>
            <person name="Bruce D."/>
            <person name="Goodwin L."/>
            <person name="Pitluck S."/>
            <person name="Ivanova N."/>
            <person name="Mavromatis K."/>
            <person name="Mikhailova N."/>
            <person name="Pati A."/>
            <person name="Chen A."/>
            <person name="Palaniappan K."/>
            <person name="Land M."/>
            <person name="Hauser L."/>
            <person name="Chang Y.J."/>
            <person name="Jeffries C.C."/>
            <person name="Saunders E."/>
            <person name="Chertkov O."/>
            <person name="Brettin T."/>
            <person name="Goker M."/>
            <person name="Rohde M."/>
            <person name="Bristow J."/>
            <person name="Eisen J.A."/>
            <person name="Markowitz V."/>
            <person name="Hugenholtz P."/>
            <person name="Kyrpides N.C."/>
            <person name="Klenk H.P."/>
            <person name="Detter J.C."/>
        </authorList>
    </citation>
    <scope>NUCLEOTIDE SEQUENCE [LARGE SCALE GENOMIC DNA]</scope>
    <source>
        <strain evidence="3">ATCC 13125 / DSM 2366 / CIP 104194 / JCM 7457 / NBRC 12017 / NCIMB 9290 / NRRL B-14731 / HIM 762-3</strain>
    </source>
</reference>
<protein>
    <submittedName>
        <fullName evidence="2">Uncharacterized protein</fullName>
    </submittedName>
</protein>